<organism evidence="3 4">
    <name type="scientific">Cudoniella acicularis</name>
    <dbReference type="NCBI Taxonomy" id="354080"/>
    <lineage>
        <taxon>Eukaryota</taxon>
        <taxon>Fungi</taxon>
        <taxon>Dikarya</taxon>
        <taxon>Ascomycota</taxon>
        <taxon>Pezizomycotina</taxon>
        <taxon>Leotiomycetes</taxon>
        <taxon>Helotiales</taxon>
        <taxon>Tricladiaceae</taxon>
        <taxon>Cudoniella</taxon>
    </lineage>
</organism>
<comment type="caution">
    <text evidence="3">The sequence shown here is derived from an EMBL/GenBank/DDBJ whole genome shotgun (WGS) entry which is preliminary data.</text>
</comment>
<reference evidence="3 4" key="1">
    <citation type="submission" date="2020-03" db="EMBL/GenBank/DDBJ databases">
        <title>Draft Genome Sequence of Cudoniella acicularis.</title>
        <authorList>
            <person name="Buettner E."/>
            <person name="Kellner H."/>
        </authorList>
    </citation>
    <scope>NUCLEOTIDE SEQUENCE [LARGE SCALE GENOMIC DNA]</scope>
    <source>
        <strain evidence="3 4">DSM 108380</strain>
    </source>
</reference>
<feature type="transmembrane region" description="Helical" evidence="2">
    <location>
        <begin position="66"/>
        <end position="87"/>
    </location>
</feature>
<evidence type="ECO:0000256" key="2">
    <source>
        <dbReference type="SAM" id="Phobius"/>
    </source>
</evidence>
<keyword evidence="2" id="KW-1133">Transmembrane helix</keyword>
<keyword evidence="4" id="KW-1185">Reference proteome</keyword>
<evidence type="ECO:0000313" key="3">
    <source>
        <dbReference type="EMBL" id="KAF4624036.1"/>
    </source>
</evidence>
<evidence type="ECO:0000313" key="4">
    <source>
        <dbReference type="Proteomes" id="UP000566819"/>
    </source>
</evidence>
<dbReference type="AlphaFoldDB" id="A0A8H4R8E2"/>
<feature type="compositionally biased region" description="Polar residues" evidence="1">
    <location>
        <begin position="303"/>
        <end position="312"/>
    </location>
</feature>
<feature type="transmembrane region" description="Helical" evidence="2">
    <location>
        <begin position="39"/>
        <end position="60"/>
    </location>
</feature>
<protein>
    <submittedName>
        <fullName evidence="3">Uncharacterized protein</fullName>
    </submittedName>
</protein>
<dbReference type="OrthoDB" id="4203030at2759"/>
<keyword evidence="2" id="KW-0812">Transmembrane</keyword>
<dbReference type="EMBL" id="JAAMPI010001793">
    <property type="protein sequence ID" value="KAF4624036.1"/>
    <property type="molecule type" value="Genomic_DNA"/>
</dbReference>
<name>A0A8H4R8E2_9HELO</name>
<accession>A0A8H4R8E2</accession>
<proteinExistence type="predicted"/>
<feature type="compositionally biased region" description="Polar residues" evidence="1">
    <location>
        <begin position="280"/>
        <end position="293"/>
    </location>
</feature>
<feature type="region of interest" description="Disordered" evidence="1">
    <location>
        <begin position="210"/>
        <end position="239"/>
    </location>
</feature>
<evidence type="ECO:0000256" key="1">
    <source>
        <dbReference type="SAM" id="MobiDB-lite"/>
    </source>
</evidence>
<keyword evidence="2" id="KW-0472">Membrane</keyword>
<sequence length="443" mass="50013">MRQKTKKGTTVPRPGQTDLCISIYEPSRTKTAGEPTHDLVYWSGLAVMFIQLAITTTPIITSRDWSVLTITVGGTSLALMMGSLAQWRNEKWACRRNSYILTHGNGAQHATVILGNGRGLDLEDLAVAGQVKELLPEEVTKWEELSAKAVQDEGVARAKTQGKPRSVVTESWTAHAKTFEKRRGRVIKSVVYYRQIRRYIEQLSPSIGTLAEQQRKARDRVSQSAMDPPPYTPRATFRAQDLETASIRSAAPSYISEAPSYTSRVVGSPSPHRTGLPSPYASSTQHARANSAPSLEAFRRPTWSRTQVSNPTARHYHSVAHRRASARTIHEQSSLLVAALNGEDGIAQIKKKMDEEERARMMRTNEDPYLVGEEAAERNKQERLRRENGNEVLEIEDKRWDWLIAQMADWEERDQSWKKFRQEVEEGKRSKLAKRLGLGRSRV</sequence>
<feature type="region of interest" description="Disordered" evidence="1">
    <location>
        <begin position="260"/>
        <end position="315"/>
    </location>
</feature>
<gene>
    <name evidence="3" type="ORF">G7Y89_g14139</name>
</gene>
<dbReference type="Proteomes" id="UP000566819">
    <property type="component" value="Unassembled WGS sequence"/>
</dbReference>